<feature type="region of interest" description="Disordered" evidence="1">
    <location>
        <begin position="135"/>
        <end position="160"/>
    </location>
</feature>
<feature type="region of interest" description="Disordered" evidence="1">
    <location>
        <begin position="26"/>
        <end position="111"/>
    </location>
</feature>
<accession>A0A426YIP2</accession>
<feature type="compositionally biased region" description="Acidic residues" evidence="1">
    <location>
        <begin position="89"/>
        <end position="98"/>
    </location>
</feature>
<protein>
    <submittedName>
        <fullName evidence="2">Uncharacterized protein</fullName>
    </submittedName>
</protein>
<dbReference type="AlphaFoldDB" id="A0A426YIP2"/>
<comment type="caution">
    <text evidence="2">The sequence shown here is derived from an EMBL/GenBank/DDBJ whole genome shotgun (WGS) entry which is preliminary data.</text>
</comment>
<evidence type="ECO:0000313" key="3">
    <source>
        <dbReference type="Proteomes" id="UP000287651"/>
    </source>
</evidence>
<organism evidence="2 3">
    <name type="scientific">Ensete ventricosum</name>
    <name type="common">Abyssinian banana</name>
    <name type="synonym">Musa ensete</name>
    <dbReference type="NCBI Taxonomy" id="4639"/>
    <lineage>
        <taxon>Eukaryota</taxon>
        <taxon>Viridiplantae</taxon>
        <taxon>Streptophyta</taxon>
        <taxon>Embryophyta</taxon>
        <taxon>Tracheophyta</taxon>
        <taxon>Spermatophyta</taxon>
        <taxon>Magnoliopsida</taxon>
        <taxon>Liliopsida</taxon>
        <taxon>Zingiberales</taxon>
        <taxon>Musaceae</taxon>
        <taxon>Ensete</taxon>
    </lineage>
</organism>
<name>A0A426YIP2_ENSVE</name>
<dbReference type="EMBL" id="AMZH03012126">
    <property type="protein sequence ID" value="RRT51622.1"/>
    <property type="molecule type" value="Genomic_DNA"/>
</dbReference>
<reference evidence="2 3" key="1">
    <citation type="journal article" date="2014" name="Agronomy (Basel)">
        <title>A Draft Genome Sequence for Ensete ventricosum, the Drought-Tolerant Tree Against Hunger.</title>
        <authorList>
            <person name="Harrison J."/>
            <person name="Moore K.A."/>
            <person name="Paszkiewicz K."/>
            <person name="Jones T."/>
            <person name="Grant M."/>
            <person name="Ambacheew D."/>
            <person name="Muzemil S."/>
            <person name="Studholme D.J."/>
        </authorList>
    </citation>
    <scope>NUCLEOTIDE SEQUENCE [LARGE SCALE GENOMIC DNA]</scope>
</reference>
<dbReference type="Proteomes" id="UP000287651">
    <property type="component" value="Unassembled WGS sequence"/>
</dbReference>
<evidence type="ECO:0000256" key="1">
    <source>
        <dbReference type="SAM" id="MobiDB-lite"/>
    </source>
</evidence>
<gene>
    <name evidence="2" type="ORF">B296_00007111</name>
</gene>
<evidence type="ECO:0000313" key="2">
    <source>
        <dbReference type="EMBL" id="RRT51622.1"/>
    </source>
</evidence>
<sequence length="256" mass="28738">MGCVSSKVLTRSGSFHEELKRSLKGRLNGSQGLFGSRNGGGQLLTANSVAEPEKNSSVSTEHLDTKQSDPETEVSEIEIINTWELLAGLEDEEEEEERQEQSERDEYKSEEYKFVVGDDFNSASDQKDEELVEAAQRRLSKEKPHESVELPQERSSIGSKREAMAKELAPLKLPPIEFSKTGSLKDWLRRGGQPISPGSYVTPKLGDFAFPEPRYGDNTDVFDPDLVAQFEQAMNQLSMDEEFVLQHIIDRELAAR</sequence>
<feature type="compositionally biased region" description="Basic and acidic residues" evidence="1">
    <location>
        <begin position="99"/>
        <end position="111"/>
    </location>
</feature>
<feature type="compositionally biased region" description="Basic and acidic residues" evidence="1">
    <location>
        <begin position="135"/>
        <end position="152"/>
    </location>
</feature>
<proteinExistence type="predicted"/>